<dbReference type="Proteomes" id="UP000010880">
    <property type="component" value="Chromosome"/>
</dbReference>
<evidence type="ECO:0000259" key="1">
    <source>
        <dbReference type="Pfam" id="PF08924"/>
    </source>
</evidence>
<gene>
    <name evidence="2" type="ordered locus">Halha_1824</name>
</gene>
<dbReference type="SUPFAM" id="SSF51445">
    <property type="entry name" value="(Trans)glycosidases"/>
    <property type="match status" value="1"/>
</dbReference>
<reference evidence="3" key="1">
    <citation type="submission" date="2012-02" db="EMBL/GenBank/DDBJ databases">
        <title>The complete genome of Halobacteroides halobius DSM 5150.</title>
        <authorList>
            <person name="Lucas S."/>
            <person name="Copeland A."/>
            <person name="Lapidus A."/>
            <person name="Glavina del Rio T."/>
            <person name="Dalin E."/>
            <person name="Tice H."/>
            <person name="Bruce D."/>
            <person name="Goodwin L."/>
            <person name="Pitluck S."/>
            <person name="Peters L."/>
            <person name="Mikhailova N."/>
            <person name="Gu W."/>
            <person name="Kyrpides N."/>
            <person name="Mavromatis K."/>
            <person name="Ivanova N."/>
            <person name="Brettin T."/>
            <person name="Detter J.C."/>
            <person name="Han C."/>
            <person name="Larimer F."/>
            <person name="Land M."/>
            <person name="Hauser L."/>
            <person name="Markowitz V."/>
            <person name="Cheng J.-F."/>
            <person name="Hugenholtz P."/>
            <person name="Woyke T."/>
            <person name="Wu D."/>
            <person name="Tindall B."/>
            <person name="Pomrenke H."/>
            <person name="Brambilla E."/>
            <person name="Klenk H.-P."/>
            <person name="Eisen J.A."/>
        </authorList>
    </citation>
    <scope>NUCLEOTIDE SEQUENCE [LARGE SCALE GENOMIC DNA]</scope>
    <source>
        <strain evidence="3">ATCC 35273 / DSM 5150 / MD-1</strain>
    </source>
</reference>
<dbReference type="EMBL" id="CP003359">
    <property type="protein sequence ID" value="AGB41737.1"/>
    <property type="molecule type" value="Genomic_DNA"/>
</dbReference>
<dbReference type="HOGENOM" id="CLU_085696_0_0_9"/>
<organism evidence="2 3">
    <name type="scientific">Halobacteroides halobius (strain ATCC 35273 / DSM 5150 / MD-1)</name>
    <dbReference type="NCBI Taxonomy" id="748449"/>
    <lineage>
        <taxon>Bacteria</taxon>
        <taxon>Bacillati</taxon>
        <taxon>Bacillota</taxon>
        <taxon>Clostridia</taxon>
        <taxon>Halanaerobiales</taxon>
        <taxon>Halobacteroidaceae</taxon>
        <taxon>Halobacteroides</taxon>
    </lineage>
</organism>
<dbReference type="Gene3D" id="3.20.20.80">
    <property type="entry name" value="Glycosidases"/>
    <property type="match status" value="1"/>
</dbReference>
<dbReference type="RefSeq" id="WP_015327453.1">
    <property type="nucleotide sequence ID" value="NC_019978.1"/>
</dbReference>
<evidence type="ECO:0000313" key="2">
    <source>
        <dbReference type="EMBL" id="AGB41737.1"/>
    </source>
</evidence>
<keyword evidence="3" id="KW-1185">Reference proteome</keyword>
<name>L0K8X2_HALHC</name>
<proteinExistence type="predicted"/>
<protein>
    <recommendedName>
        <fullName evidence="1">Rv2525c-like glycoside hydrolase-like domain-containing protein</fullName>
    </recommendedName>
</protein>
<dbReference type="eggNOG" id="COG3409">
    <property type="taxonomic scope" value="Bacteria"/>
</dbReference>
<sequence>MPQTQGLDYYSKVPQNRLDCFLENDIEFIIRYYCPQGWSKLLTLEEAQEICDRGISLVVVYQESNTEKSDFNYENGHRQGIEAISRAEEIGQPYDSAIYFAVDAPAYKLGWIDKVVDYFHGVYDVFAEYSQHNGDSWKIGIYGGYNTVKFMDGRWGINHIWQTIAWSWESDQLQQHEQLDIIQYKVDTSAKPLYFCDTRVDRNKAVVKNYGQFII</sequence>
<dbReference type="STRING" id="748449.Halha_1824"/>
<evidence type="ECO:0000313" key="3">
    <source>
        <dbReference type="Proteomes" id="UP000010880"/>
    </source>
</evidence>
<dbReference type="OrthoDB" id="1795295at2"/>
<dbReference type="AlphaFoldDB" id="L0K8X2"/>
<dbReference type="InterPro" id="IPR017853">
    <property type="entry name" value="GH"/>
</dbReference>
<feature type="domain" description="Rv2525c-like glycoside hydrolase-like" evidence="1">
    <location>
        <begin position="20"/>
        <end position="192"/>
    </location>
</feature>
<dbReference type="InterPro" id="IPR015020">
    <property type="entry name" value="Rv2525c-like_Glyco_Hydro-like"/>
</dbReference>
<dbReference type="KEGG" id="hhl:Halha_1824"/>
<dbReference type="Pfam" id="PF08924">
    <property type="entry name" value="Rv2525c_GlyHyd-like"/>
    <property type="match status" value="1"/>
</dbReference>
<accession>L0K8X2</accession>